<evidence type="ECO:0000313" key="2">
    <source>
        <dbReference type="EMBL" id="TDL85527.1"/>
    </source>
</evidence>
<dbReference type="Proteomes" id="UP000294562">
    <property type="component" value="Unassembled WGS sequence"/>
</dbReference>
<protein>
    <submittedName>
        <fullName evidence="2">Nitrogen fixation protein FixH</fullName>
    </submittedName>
</protein>
<keyword evidence="1" id="KW-1133">Transmembrane helix</keyword>
<dbReference type="EMBL" id="SMZO01000042">
    <property type="protein sequence ID" value="TDL85527.1"/>
    <property type="molecule type" value="Genomic_DNA"/>
</dbReference>
<accession>A0A4R6AP39</accession>
<dbReference type="InterPro" id="IPR008620">
    <property type="entry name" value="FixH"/>
</dbReference>
<sequence length="151" mass="16554">MREITGRTVLFGMIGFFGVIISVNLVMAWFAVNTFSGLEVQNSYDESQGYDAARDAQLALGWDVAAEYTDGRLQIAFTNAEDGTPAEVADLTALVGWATSVRDDFTPNFIYLNGVFSAPADLEPGNWNIRLTATSVDGTTFRQRLPLYVKP</sequence>
<dbReference type="RefSeq" id="WP_133343750.1">
    <property type="nucleotide sequence ID" value="NZ_SMZO01000042.1"/>
</dbReference>
<dbReference type="InterPro" id="IPR018037">
    <property type="entry name" value="FixH_proteobacterial"/>
</dbReference>
<dbReference type="Pfam" id="PF05751">
    <property type="entry name" value="FixH"/>
    <property type="match status" value="1"/>
</dbReference>
<name>A0A4R6AP39_9RHOB</name>
<comment type="caution">
    <text evidence="2">The sequence shown here is derived from an EMBL/GenBank/DDBJ whole genome shotgun (WGS) entry which is preliminary data.</text>
</comment>
<reference evidence="2 3" key="1">
    <citation type="submission" date="2019-03" db="EMBL/GenBank/DDBJ databases">
        <title>Rhodobacteraceae bacterium SM1902, a new member of the family Rhodobacteraceae isolated from Yantai.</title>
        <authorList>
            <person name="Sun Y."/>
        </authorList>
    </citation>
    <scope>NUCLEOTIDE SEQUENCE [LARGE SCALE GENOMIC DNA]</scope>
    <source>
        <strain evidence="2 3">SM1902</strain>
    </source>
</reference>
<dbReference type="OrthoDB" id="1495896at2"/>
<keyword evidence="1" id="KW-0472">Membrane</keyword>
<evidence type="ECO:0000313" key="3">
    <source>
        <dbReference type="Proteomes" id="UP000294562"/>
    </source>
</evidence>
<proteinExistence type="predicted"/>
<organism evidence="2 3">
    <name type="scientific">Meridianimarinicoccus aquatilis</name>
    <dbReference type="NCBI Taxonomy" id="2552766"/>
    <lineage>
        <taxon>Bacteria</taxon>
        <taxon>Pseudomonadati</taxon>
        <taxon>Pseudomonadota</taxon>
        <taxon>Alphaproteobacteria</taxon>
        <taxon>Rhodobacterales</taxon>
        <taxon>Paracoccaceae</taxon>
        <taxon>Meridianimarinicoccus</taxon>
    </lineage>
</organism>
<keyword evidence="1" id="KW-0812">Transmembrane</keyword>
<dbReference type="PIRSF" id="PIRSF011386">
    <property type="entry name" value="FixH"/>
    <property type="match status" value="1"/>
</dbReference>
<gene>
    <name evidence="2" type="ORF">E2L05_15275</name>
</gene>
<feature type="transmembrane region" description="Helical" evidence="1">
    <location>
        <begin position="9"/>
        <end position="32"/>
    </location>
</feature>
<dbReference type="AlphaFoldDB" id="A0A4R6AP39"/>
<evidence type="ECO:0000256" key="1">
    <source>
        <dbReference type="SAM" id="Phobius"/>
    </source>
</evidence>
<keyword evidence="3" id="KW-1185">Reference proteome</keyword>